<dbReference type="Gene3D" id="3.80.10.10">
    <property type="entry name" value="Ribonuclease Inhibitor"/>
    <property type="match status" value="1"/>
</dbReference>
<organism evidence="2 3">
    <name type="scientific">Striga hermonthica</name>
    <name type="common">Purple witchweed</name>
    <name type="synonym">Buchnera hermonthica</name>
    <dbReference type="NCBI Taxonomy" id="68872"/>
    <lineage>
        <taxon>Eukaryota</taxon>
        <taxon>Viridiplantae</taxon>
        <taxon>Streptophyta</taxon>
        <taxon>Embryophyta</taxon>
        <taxon>Tracheophyta</taxon>
        <taxon>Spermatophyta</taxon>
        <taxon>Magnoliopsida</taxon>
        <taxon>eudicotyledons</taxon>
        <taxon>Gunneridae</taxon>
        <taxon>Pentapetalae</taxon>
        <taxon>asterids</taxon>
        <taxon>lamiids</taxon>
        <taxon>Lamiales</taxon>
        <taxon>Orobanchaceae</taxon>
        <taxon>Buchnereae</taxon>
        <taxon>Striga</taxon>
    </lineage>
</organism>
<dbReference type="InterPro" id="IPR055411">
    <property type="entry name" value="LRR_FXL15/At3g58940/PEG3-like"/>
</dbReference>
<gene>
    <name evidence="2" type="ORF">SHERM_07648</name>
</gene>
<dbReference type="EMBL" id="CACSLK010034598">
    <property type="protein sequence ID" value="CAA0841773.1"/>
    <property type="molecule type" value="Genomic_DNA"/>
</dbReference>
<name>A0A9N7P1P0_STRHE</name>
<protein>
    <submittedName>
        <fullName evidence="2">F-box/FBD/LRR-repeat protein</fullName>
    </submittedName>
</protein>
<dbReference type="PANTHER" id="PTHR31639">
    <property type="entry name" value="F-BOX PROTEIN-LIKE"/>
    <property type="match status" value="1"/>
</dbReference>
<accession>A0A9N7P1P0</accession>
<dbReference type="AlphaFoldDB" id="A0A9N7P1P0"/>
<dbReference type="InterPro" id="IPR006566">
    <property type="entry name" value="FBD"/>
</dbReference>
<dbReference type="InterPro" id="IPR032675">
    <property type="entry name" value="LRR_dom_sf"/>
</dbReference>
<evidence type="ECO:0000313" key="2">
    <source>
        <dbReference type="EMBL" id="CAA0841773.1"/>
    </source>
</evidence>
<dbReference type="SMART" id="SM00579">
    <property type="entry name" value="FBD"/>
    <property type="match status" value="1"/>
</dbReference>
<feature type="domain" description="FBD" evidence="1">
    <location>
        <begin position="308"/>
        <end position="378"/>
    </location>
</feature>
<reference evidence="2" key="1">
    <citation type="submission" date="2019-12" db="EMBL/GenBank/DDBJ databases">
        <authorList>
            <person name="Scholes J."/>
        </authorList>
    </citation>
    <scope>NUCLEOTIDE SEQUENCE</scope>
</reference>
<dbReference type="Pfam" id="PF08387">
    <property type="entry name" value="FBD"/>
    <property type="match status" value="1"/>
</dbReference>
<proteinExistence type="predicted"/>
<dbReference type="Proteomes" id="UP001153555">
    <property type="component" value="Unassembled WGS sequence"/>
</dbReference>
<dbReference type="OrthoDB" id="629734at2759"/>
<evidence type="ECO:0000259" key="1">
    <source>
        <dbReference type="SMART" id="SM00579"/>
    </source>
</evidence>
<dbReference type="Pfam" id="PF24758">
    <property type="entry name" value="LRR_At5g56370"/>
    <property type="match status" value="1"/>
</dbReference>
<evidence type="ECO:0000313" key="3">
    <source>
        <dbReference type="Proteomes" id="UP001153555"/>
    </source>
</evidence>
<comment type="caution">
    <text evidence="2">The sequence shown here is derived from an EMBL/GenBank/DDBJ whole genome shotgun (WGS) entry which is preliminary data.</text>
</comment>
<dbReference type="PANTHER" id="PTHR31639:SF93">
    <property type="entry name" value="F-BOX_FBD_LRR PROTEIN"/>
    <property type="match status" value="1"/>
</dbReference>
<sequence length="380" mass="44061">MVLCCKSRLFKLVKPLKFGGGFQKAVKELQMDQLVTRVYRRRKLVSGPSHISRISSSTEPLDRNRIHRSISIKPSRPLIESLNFSMEPMWSRRTWSMTLTSLFFMSDLEGFIDVDRWILFLSRGSVEELILEIWEDPRYKLPSSIYSCHKLIHLELFNCLLKSPPNFNGFTSLKSLDLQHITMDQLAFEHMIVACPLLERLTVMNFDGFTLLNIRAPNLLFIDVESVFEEVSFRDTFHLADVSIGLYIENDTERNVGFGSTGNLIKFFECLPHIQRLEVKNFFLKAREEEEEQSTVTPNPNTTVDNLRTLPFTRLRLIKIVGLSGIRQVLDFVSFLLANAPVLEKMTVKPESMDCERELLKELLRFRRASTFAEIVFLEP</sequence>
<keyword evidence="3" id="KW-1185">Reference proteome</keyword>
<dbReference type="SUPFAM" id="SSF52047">
    <property type="entry name" value="RNI-like"/>
    <property type="match status" value="1"/>
</dbReference>